<dbReference type="PANTHER" id="PTHR23117">
    <property type="entry name" value="GUANYLATE KINASE-RELATED"/>
    <property type="match status" value="1"/>
</dbReference>
<dbReference type="InterPro" id="IPR027417">
    <property type="entry name" value="P-loop_NTPase"/>
</dbReference>
<accession>A0A2H0V5G3</accession>
<comment type="caution">
    <text evidence="5">The sequence shown here is derived from an EMBL/GenBank/DDBJ whole genome shotgun (WGS) entry which is preliminary data.</text>
</comment>
<gene>
    <name evidence="5" type="ORF">COT97_02355</name>
</gene>
<organism evidence="5 6">
    <name type="scientific">Candidatus Falkowbacteria bacterium CG10_big_fil_rev_8_21_14_0_10_39_11</name>
    <dbReference type="NCBI Taxonomy" id="1974565"/>
    <lineage>
        <taxon>Bacteria</taxon>
        <taxon>Candidatus Falkowiibacteriota</taxon>
    </lineage>
</organism>
<name>A0A2H0V5G3_9BACT</name>
<dbReference type="EMBL" id="PFAP01000011">
    <property type="protein sequence ID" value="PIR94308.1"/>
    <property type="molecule type" value="Genomic_DNA"/>
</dbReference>
<keyword evidence="3" id="KW-0418">Kinase</keyword>
<dbReference type="GO" id="GO:0005829">
    <property type="term" value="C:cytosol"/>
    <property type="evidence" value="ECO:0007669"/>
    <property type="project" value="TreeGrafter"/>
</dbReference>
<dbReference type="InterPro" id="IPR008145">
    <property type="entry name" value="GK/Ca_channel_bsu"/>
</dbReference>
<dbReference type="Pfam" id="PF00625">
    <property type="entry name" value="Guanylate_kin"/>
    <property type="match status" value="1"/>
</dbReference>
<proteinExistence type="inferred from homology"/>
<comment type="similarity">
    <text evidence="1">Belongs to the guanylate kinase family.</text>
</comment>
<dbReference type="GO" id="GO:0004385">
    <property type="term" value="F:GMP kinase activity"/>
    <property type="evidence" value="ECO:0007669"/>
    <property type="project" value="TreeGrafter"/>
</dbReference>
<evidence type="ECO:0000313" key="6">
    <source>
        <dbReference type="Proteomes" id="UP000229901"/>
    </source>
</evidence>
<dbReference type="CDD" id="cd00071">
    <property type="entry name" value="GMPK"/>
    <property type="match status" value="1"/>
</dbReference>
<evidence type="ECO:0000256" key="3">
    <source>
        <dbReference type="ARBA" id="ARBA00022777"/>
    </source>
</evidence>
<protein>
    <recommendedName>
        <fullName evidence="4">Guanylate kinase-like domain-containing protein</fullName>
    </recommendedName>
</protein>
<reference evidence="6" key="1">
    <citation type="submission" date="2017-09" db="EMBL/GenBank/DDBJ databases">
        <title>Depth-based differentiation of microbial function through sediment-hosted aquifers and enrichment of novel symbionts in the deep terrestrial subsurface.</title>
        <authorList>
            <person name="Probst A.J."/>
            <person name="Ladd B."/>
            <person name="Jarett J.K."/>
            <person name="Geller-Mcgrath D.E."/>
            <person name="Sieber C.M.K."/>
            <person name="Emerson J.B."/>
            <person name="Anantharaman K."/>
            <person name="Thomas B.C."/>
            <person name="Malmstrom R."/>
            <person name="Stieglmeier M."/>
            <person name="Klingl A."/>
            <person name="Woyke T."/>
            <person name="Ryan C.M."/>
            <person name="Banfield J.F."/>
        </authorList>
    </citation>
    <scope>NUCLEOTIDE SEQUENCE [LARGE SCALE GENOMIC DNA]</scope>
</reference>
<evidence type="ECO:0000313" key="5">
    <source>
        <dbReference type="EMBL" id="PIR94308.1"/>
    </source>
</evidence>
<dbReference type="InterPro" id="IPR008144">
    <property type="entry name" value="Guanylate_kin-like_dom"/>
</dbReference>
<evidence type="ECO:0000256" key="1">
    <source>
        <dbReference type="ARBA" id="ARBA00005790"/>
    </source>
</evidence>
<evidence type="ECO:0000259" key="4">
    <source>
        <dbReference type="PROSITE" id="PS50052"/>
    </source>
</evidence>
<evidence type="ECO:0000256" key="2">
    <source>
        <dbReference type="ARBA" id="ARBA00022679"/>
    </source>
</evidence>
<dbReference type="SUPFAM" id="SSF52540">
    <property type="entry name" value="P-loop containing nucleoside triphosphate hydrolases"/>
    <property type="match status" value="1"/>
</dbReference>
<dbReference type="Gene3D" id="3.30.63.10">
    <property type="entry name" value="Guanylate Kinase phosphate binding domain"/>
    <property type="match status" value="1"/>
</dbReference>
<dbReference type="SMART" id="SM00072">
    <property type="entry name" value="GuKc"/>
    <property type="match status" value="1"/>
</dbReference>
<dbReference type="PROSITE" id="PS50052">
    <property type="entry name" value="GUANYLATE_KINASE_2"/>
    <property type="match status" value="1"/>
</dbReference>
<dbReference type="AlphaFoldDB" id="A0A2H0V5G3"/>
<dbReference type="Proteomes" id="UP000229901">
    <property type="component" value="Unassembled WGS sequence"/>
</dbReference>
<keyword evidence="2" id="KW-0808">Transferase</keyword>
<sequence>MPQKTNKGFIVIIAGPTGVGESTVTQALIKRYKNSTRLVTTTSRPKRLNEKNHVDYHFLSKAEFEKQIKEGNFLEWTFIKKREVYYGTKLSDYTRLLNQDKIIFFNCDAKGLKAVKKHFPDRNTSIFINYKNLSDNRKRLTHRDPNIGQEELNKRMAYAEYEVLHEKKYYDHVIINYQGKLQETVIKAYKIIDKALKQANS</sequence>
<dbReference type="PANTHER" id="PTHR23117:SF13">
    <property type="entry name" value="GUANYLATE KINASE"/>
    <property type="match status" value="1"/>
</dbReference>
<dbReference type="Gene3D" id="3.40.50.300">
    <property type="entry name" value="P-loop containing nucleotide triphosphate hydrolases"/>
    <property type="match status" value="1"/>
</dbReference>
<feature type="domain" description="Guanylate kinase-like" evidence="4">
    <location>
        <begin position="8"/>
        <end position="193"/>
    </location>
</feature>